<keyword evidence="5 7" id="KW-0472">Membrane</keyword>
<feature type="transmembrane region" description="Helical" evidence="7">
    <location>
        <begin position="319"/>
        <end position="340"/>
    </location>
</feature>
<evidence type="ECO:0000256" key="3">
    <source>
        <dbReference type="ARBA" id="ARBA00022692"/>
    </source>
</evidence>
<feature type="transmembrane region" description="Helical" evidence="7">
    <location>
        <begin position="169"/>
        <end position="187"/>
    </location>
</feature>
<dbReference type="EMBL" id="SFCC01000017">
    <property type="protein sequence ID" value="RZQ60371.1"/>
    <property type="molecule type" value="Genomic_DNA"/>
</dbReference>
<gene>
    <name evidence="8" type="ORF">EWH70_29150</name>
</gene>
<dbReference type="Pfam" id="PF02133">
    <property type="entry name" value="Transp_cyt_pur"/>
    <property type="match status" value="1"/>
</dbReference>
<feature type="region of interest" description="Disordered" evidence="6">
    <location>
        <begin position="503"/>
        <end position="527"/>
    </location>
</feature>
<organism evidence="8 9">
    <name type="scientific">Amycolatopsis suaedae</name>
    <dbReference type="NCBI Taxonomy" id="2510978"/>
    <lineage>
        <taxon>Bacteria</taxon>
        <taxon>Bacillati</taxon>
        <taxon>Actinomycetota</taxon>
        <taxon>Actinomycetes</taxon>
        <taxon>Pseudonocardiales</taxon>
        <taxon>Pseudonocardiaceae</taxon>
        <taxon>Amycolatopsis</taxon>
    </lineage>
</organism>
<protein>
    <submittedName>
        <fullName evidence="8">Nitrate reductase</fullName>
    </submittedName>
</protein>
<evidence type="ECO:0000256" key="5">
    <source>
        <dbReference type="ARBA" id="ARBA00023136"/>
    </source>
</evidence>
<dbReference type="OrthoDB" id="6083029at2"/>
<dbReference type="GO" id="GO:0015205">
    <property type="term" value="F:nucleobase transmembrane transporter activity"/>
    <property type="evidence" value="ECO:0007669"/>
    <property type="project" value="TreeGrafter"/>
</dbReference>
<feature type="transmembrane region" description="Helical" evidence="7">
    <location>
        <begin position="360"/>
        <end position="379"/>
    </location>
</feature>
<reference evidence="8 9" key="1">
    <citation type="submission" date="2019-02" db="EMBL/GenBank/DDBJ databases">
        <title>Draft genome sequence of Amycolatopsis sp. 8-3EHSu isolated from roots of Suaeda maritima.</title>
        <authorList>
            <person name="Duangmal K."/>
            <person name="Chantavorakit T."/>
        </authorList>
    </citation>
    <scope>NUCLEOTIDE SEQUENCE [LARGE SCALE GENOMIC DNA]</scope>
    <source>
        <strain evidence="8 9">8-3EHSu</strain>
    </source>
</reference>
<accession>A0A4Q7IZA6</accession>
<evidence type="ECO:0000256" key="7">
    <source>
        <dbReference type="SAM" id="Phobius"/>
    </source>
</evidence>
<dbReference type="GO" id="GO:0005886">
    <property type="term" value="C:plasma membrane"/>
    <property type="evidence" value="ECO:0007669"/>
    <property type="project" value="TreeGrafter"/>
</dbReference>
<feature type="transmembrane region" description="Helical" evidence="7">
    <location>
        <begin position="478"/>
        <end position="497"/>
    </location>
</feature>
<evidence type="ECO:0000256" key="2">
    <source>
        <dbReference type="ARBA" id="ARBA00008974"/>
    </source>
</evidence>
<dbReference type="InterPro" id="IPR012681">
    <property type="entry name" value="NCS1"/>
</dbReference>
<feature type="transmembrane region" description="Helical" evidence="7">
    <location>
        <begin position="199"/>
        <end position="217"/>
    </location>
</feature>
<dbReference type="Proteomes" id="UP000292003">
    <property type="component" value="Unassembled WGS sequence"/>
</dbReference>
<feature type="compositionally biased region" description="Basic and acidic residues" evidence="6">
    <location>
        <begin position="512"/>
        <end position="527"/>
    </location>
</feature>
<name>A0A4Q7IZA6_9PSEU</name>
<evidence type="ECO:0000256" key="1">
    <source>
        <dbReference type="ARBA" id="ARBA00004141"/>
    </source>
</evidence>
<feature type="transmembrane region" description="Helical" evidence="7">
    <location>
        <begin position="237"/>
        <end position="258"/>
    </location>
</feature>
<evidence type="ECO:0000256" key="6">
    <source>
        <dbReference type="SAM" id="MobiDB-lite"/>
    </source>
</evidence>
<evidence type="ECO:0000256" key="4">
    <source>
        <dbReference type="ARBA" id="ARBA00022989"/>
    </source>
</evidence>
<feature type="transmembrane region" description="Helical" evidence="7">
    <location>
        <begin position="49"/>
        <end position="69"/>
    </location>
</feature>
<proteinExistence type="inferred from homology"/>
<sequence>MKPSGSTHVHADGRVELTDTAPLKGSRFANDELAPVPVSGRTWSTYNYFALWMGMAHNIPSYALAASLIALGMDWVQALMTITLGNIIVLAPMLLNSHAGTKYGIPFPVFARAFYGMRGANLAALLRAFIACGWFGIQTWVGGEAIYILVGKLTGSGWRNAPELAGQPWTLWLSFAVFWVIQMLIIWRGMEAVRRFENWTAPLVSVAFLILLAYVLVKAGGLGPILSEPSELGWGPEFWKTFAPALMAMIAFWSTLSLNMPDFTRFGGSQRKQVRGQILGLPTTMTFIAIVAILTTSGGKVLYGEEIWDPAKLADRFDSPLLVVVALIALVLATISANLAANVVSPSYDFSNAFPRKITFAVGGLITGVIGVVIMPWKLYSDPSIYIFAWLGFYGGVLGAVAGVLVAGYWVVRRTKLDLAALYSEDRRGPYWFRAGWSWQALVATVVGGVLACGGAYTAPGTQGPFPADGLIPLLKPLYDYSWAAGLAGAFAVYLLLQLGSSKSDRTEEEASERRGTSRVDPAAMDR</sequence>
<comment type="caution">
    <text evidence="8">The sequence shown here is derived from an EMBL/GenBank/DDBJ whole genome shotgun (WGS) entry which is preliminary data.</text>
</comment>
<dbReference type="InterPro" id="IPR045225">
    <property type="entry name" value="Uracil/uridine/allantoin_perm"/>
</dbReference>
<dbReference type="NCBIfam" id="TIGR00800">
    <property type="entry name" value="ncs1"/>
    <property type="match status" value="1"/>
</dbReference>
<feature type="transmembrane region" description="Helical" evidence="7">
    <location>
        <begin position="385"/>
        <end position="412"/>
    </location>
</feature>
<dbReference type="AlphaFoldDB" id="A0A4Q7IZA6"/>
<dbReference type="Gene3D" id="1.10.4160.10">
    <property type="entry name" value="Hydantoin permease"/>
    <property type="match status" value="1"/>
</dbReference>
<dbReference type="CDD" id="cd11485">
    <property type="entry name" value="SLC-NCS1sbd_YbbW-like"/>
    <property type="match status" value="1"/>
</dbReference>
<dbReference type="PANTHER" id="PTHR30618:SF0">
    <property type="entry name" value="PURINE-URACIL PERMEASE NCS1"/>
    <property type="match status" value="1"/>
</dbReference>
<evidence type="ECO:0000313" key="8">
    <source>
        <dbReference type="EMBL" id="RZQ60371.1"/>
    </source>
</evidence>
<feature type="transmembrane region" description="Helical" evidence="7">
    <location>
        <begin position="437"/>
        <end position="458"/>
    </location>
</feature>
<comment type="similarity">
    <text evidence="2">Belongs to the purine-cytosine permease (2.A.39) family.</text>
</comment>
<feature type="transmembrane region" description="Helical" evidence="7">
    <location>
        <begin position="278"/>
        <end position="299"/>
    </location>
</feature>
<keyword evidence="3 7" id="KW-0812">Transmembrane</keyword>
<keyword evidence="9" id="KW-1185">Reference proteome</keyword>
<dbReference type="InterPro" id="IPR001248">
    <property type="entry name" value="Pur-cyt_permease"/>
</dbReference>
<feature type="transmembrane region" description="Helical" evidence="7">
    <location>
        <begin position="75"/>
        <end position="95"/>
    </location>
</feature>
<feature type="transmembrane region" description="Helical" evidence="7">
    <location>
        <begin position="124"/>
        <end position="149"/>
    </location>
</feature>
<keyword evidence="4 7" id="KW-1133">Transmembrane helix</keyword>
<comment type="subcellular location">
    <subcellularLocation>
        <location evidence="1">Membrane</location>
        <topology evidence="1">Multi-pass membrane protein</topology>
    </subcellularLocation>
</comment>
<dbReference type="PANTHER" id="PTHR30618">
    <property type="entry name" value="NCS1 FAMILY PURINE/PYRIMIDINE TRANSPORTER"/>
    <property type="match status" value="1"/>
</dbReference>
<evidence type="ECO:0000313" key="9">
    <source>
        <dbReference type="Proteomes" id="UP000292003"/>
    </source>
</evidence>
<dbReference type="RefSeq" id="WP_130478759.1">
    <property type="nucleotide sequence ID" value="NZ_SFCC01000017.1"/>
</dbReference>